<comment type="caution">
    <text evidence="1">The sequence shown here is derived from an EMBL/GenBank/DDBJ whole genome shotgun (WGS) entry which is preliminary data.</text>
</comment>
<protein>
    <submittedName>
        <fullName evidence="1">10595_t:CDS:1</fullName>
    </submittedName>
</protein>
<evidence type="ECO:0000313" key="2">
    <source>
        <dbReference type="Proteomes" id="UP000789831"/>
    </source>
</evidence>
<dbReference type="AlphaFoldDB" id="A0A9N9APT5"/>
<name>A0A9N9APT5_9GLOM</name>
<gene>
    <name evidence="1" type="ORF">AGERDE_LOCUS6041</name>
</gene>
<sequence length="84" mass="9814">MDEESVDEEIDEEAIGKVIEEEVSIKINFTDTIKVMAKILYEREHLKKESSIYTFDEMRRLLQGIEPSLGNFFDQLYLVAQPSK</sequence>
<evidence type="ECO:0000313" key="1">
    <source>
        <dbReference type="EMBL" id="CAG8537958.1"/>
    </source>
</evidence>
<dbReference type="EMBL" id="CAJVPL010000889">
    <property type="protein sequence ID" value="CAG8537958.1"/>
    <property type="molecule type" value="Genomic_DNA"/>
</dbReference>
<feature type="non-terminal residue" evidence="1">
    <location>
        <position position="84"/>
    </location>
</feature>
<accession>A0A9N9APT5</accession>
<dbReference type="Proteomes" id="UP000789831">
    <property type="component" value="Unassembled WGS sequence"/>
</dbReference>
<organism evidence="1 2">
    <name type="scientific">Ambispora gerdemannii</name>
    <dbReference type="NCBI Taxonomy" id="144530"/>
    <lineage>
        <taxon>Eukaryota</taxon>
        <taxon>Fungi</taxon>
        <taxon>Fungi incertae sedis</taxon>
        <taxon>Mucoromycota</taxon>
        <taxon>Glomeromycotina</taxon>
        <taxon>Glomeromycetes</taxon>
        <taxon>Archaeosporales</taxon>
        <taxon>Ambisporaceae</taxon>
        <taxon>Ambispora</taxon>
    </lineage>
</organism>
<reference evidence="1" key="1">
    <citation type="submission" date="2021-06" db="EMBL/GenBank/DDBJ databases">
        <authorList>
            <person name="Kallberg Y."/>
            <person name="Tangrot J."/>
            <person name="Rosling A."/>
        </authorList>
    </citation>
    <scope>NUCLEOTIDE SEQUENCE</scope>
    <source>
        <strain evidence="1">MT106</strain>
    </source>
</reference>
<keyword evidence="2" id="KW-1185">Reference proteome</keyword>
<proteinExistence type="predicted"/>
<dbReference type="OrthoDB" id="2471829at2759"/>